<name>A0A7J6U9I8_PEROL</name>
<feature type="compositionally biased region" description="Basic residues" evidence="1">
    <location>
        <begin position="1"/>
        <end position="29"/>
    </location>
</feature>
<feature type="compositionally biased region" description="Basic residues" evidence="1">
    <location>
        <begin position="160"/>
        <end position="171"/>
    </location>
</feature>
<feature type="compositionally biased region" description="Low complexity" evidence="1">
    <location>
        <begin position="186"/>
        <end position="197"/>
    </location>
</feature>
<accession>A0A7J6U9I8</accession>
<evidence type="ECO:0000313" key="2">
    <source>
        <dbReference type="EMBL" id="KAF4753500.1"/>
    </source>
</evidence>
<organism evidence="2 3">
    <name type="scientific">Perkinsus olseni</name>
    <name type="common">Perkinsus atlanticus</name>
    <dbReference type="NCBI Taxonomy" id="32597"/>
    <lineage>
        <taxon>Eukaryota</taxon>
        <taxon>Sar</taxon>
        <taxon>Alveolata</taxon>
        <taxon>Perkinsozoa</taxon>
        <taxon>Perkinsea</taxon>
        <taxon>Perkinsida</taxon>
        <taxon>Perkinsidae</taxon>
        <taxon>Perkinsus</taxon>
    </lineage>
</organism>
<comment type="caution">
    <text evidence="2">The sequence shown here is derived from an EMBL/GenBank/DDBJ whole genome shotgun (WGS) entry which is preliminary data.</text>
</comment>
<feature type="compositionally biased region" description="Basic and acidic residues" evidence="1">
    <location>
        <begin position="30"/>
        <end position="50"/>
    </location>
</feature>
<evidence type="ECO:0000256" key="1">
    <source>
        <dbReference type="SAM" id="MobiDB-lite"/>
    </source>
</evidence>
<protein>
    <submittedName>
        <fullName evidence="2">Uncharacterized protein</fullName>
    </submittedName>
</protein>
<dbReference type="Proteomes" id="UP000574390">
    <property type="component" value="Unassembled WGS sequence"/>
</dbReference>
<feature type="compositionally biased region" description="Basic residues" evidence="1">
    <location>
        <begin position="141"/>
        <end position="151"/>
    </location>
</feature>
<evidence type="ECO:0000313" key="3">
    <source>
        <dbReference type="Proteomes" id="UP000574390"/>
    </source>
</evidence>
<dbReference type="EMBL" id="JABANM010001904">
    <property type="protein sequence ID" value="KAF4753500.1"/>
    <property type="molecule type" value="Genomic_DNA"/>
</dbReference>
<proteinExistence type="predicted"/>
<feature type="compositionally biased region" description="Basic and acidic residues" evidence="1">
    <location>
        <begin position="82"/>
        <end position="135"/>
    </location>
</feature>
<feature type="region of interest" description="Disordered" evidence="1">
    <location>
        <begin position="1"/>
        <end position="50"/>
    </location>
</feature>
<dbReference type="AlphaFoldDB" id="A0A7J6U9I8"/>
<sequence>RKKGKKGKKTGEKHKHKGKDRKKGGSKTKGKTDSDNEGRVGKEGADTVDEAREKVVARLLMKEERKNSGSEEKRGLVVDRLVEEGKNHQEQQGVKDKRTVGRGKAVADDEKGKAGERLADMTKKEKLVEEKKSEGDTVVAKAKRVGKKGTVRGKDEARRGKTRAKGKKGTKKAAVSPTASEGAVEASPASPSSPSSS</sequence>
<feature type="non-terminal residue" evidence="2">
    <location>
        <position position="1"/>
    </location>
</feature>
<feature type="region of interest" description="Disordered" evidence="1">
    <location>
        <begin position="82"/>
        <end position="197"/>
    </location>
</feature>
<feature type="non-terminal residue" evidence="2">
    <location>
        <position position="197"/>
    </location>
</feature>
<gene>
    <name evidence="2" type="ORF">FOZ62_019761</name>
</gene>
<reference evidence="2 3" key="1">
    <citation type="submission" date="2020-04" db="EMBL/GenBank/DDBJ databases">
        <title>Perkinsus olseni comparative genomics.</title>
        <authorList>
            <person name="Bogema D.R."/>
        </authorList>
    </citation>
    <scope>NUCLEOTIDE SEQUENCE [LARGE SCALE GENOMIC DNA]</scope>
    <source>
        <strain evidence="2">ATCC PRA-205</strain>
    </source>
</reference>